<dbReference type="InterPro" id="IPR020843">
    <property type="entry name" value="ER"/>
</dbReference>
<evidence type="ECO:0000256" key="5">
    <source>
        <dbReference type="ARBA" id="ARBA00023002"/>
    </source>
</evidence>
<proteinExistence type="inferred from homology"/>
<comment type="similarity">
    <text evidence="2">Belongs to the zinc-containing alcohol dehydrogenase family.</text>
</comment>
<keyword evidence="3" id="KW-0479">Metal-binding</keyword>
<dbReference type="SMART" id="SM00829">
    <property type="entry name" value="PKS_ER"/>
    <property type="match status" value="1"/>
</dbReference>
<evidence type="ECO:0000313" key="8">
    <source>
        <dbReference type="Proteomes" id="UP000239290"/>
    </source>
</evidence>
<dbReference type="EMBL" id="PUIO01000009">
    <property type="protein sequence ID" value="PQP25193.1"/>
    <property type="molecule type" value="Genomic_DNA"/>
</dbReference>
<evidence type="ECO:0000256" key="2">
    <source>
        <dbReference type="ARBA" id="ARBA00008072"/>
    </source>
</evidence>
<dbReference type="GO" id="GO:0046872">
    <property type="term" value="F:metal ion binding"/>
    <property type="evidence" value="ECO:0007669"/>
    <property type="project" value="UniProtKB-KW"/>
</dbReference>
<comment type="cofactor">
    <cofactor evidence="1">
        <name>Zn(2+)</name>
        <dbReference type="ChEBI" id="CHEBI:29105"/>
    </cofactor>
</comment>
<dbReference type="InterPro" id="IPR011032">
    <property type="entry name" value="GroES-like_sf"/>
</dbReference>
<evidence type="ECO:0000256" key="1">
    <source>
        <dbReference type="ARBA" id="ARBA00001947"/>
    </source>
</evidence>
<keyword evidence="5" id="KW-0560">Oxidoreductase</keyword>
<dbReference type="AlphaFoldDB" id="A0A2S8JDY3"/>
<evidence type="ECO:0000313" key="7">
    <source>
        <dbReference type="EMBL" id="PQP25193.1"/>
    </source>
</evidence>
<accession>A0A2S8JDY3</accession>
<feature type="domain" description="Enoyl reductase (ER)" evidence="6">
    <location>
        <begin position="10"/>
        <end position="363"/>
    </location>
</feature>
<evidence type="ECO:0000256" key="4">
    <source>
        <dbReference type="ARBA" id="ARBA00022833"/>
    </source>
</evidence>
<keyword evidence="4" id="KW-0862">Zinc</keyword>
<dbReference type="SUPFAM" id="SSF50129">
    <property type="entry name" value="GroES-like"/>
    <property type="match status" value="1"/>
</dbReference>
<organism evidence="7 8">
    <name type="scientific">Rhodococcus opacus</name>
    <name type="common">Nocardia opaca</name>
    <dbReference type="NCBI Taxonomy" id="37919"/>
    <lineage>
        <taxon>Bacteria</taxon>
        <taxon>Bacillati</taxon>
        <taxon>Actinomycetota</taxon>
        <taxon>Actinomycetes</taxon>
        <taxon>Mycobacteriales</taxon>
        <taxon>Nocardiaceae</taxon>
        <taxon>Rhodococcus</taxon>
    </lineage>
</organism>
<name>A0A2S8JDY3_RHOOP</name>
<dbReference type="InterPro" id="IPR013149">
    <property type="entry name" value="ADH-like_C"/>
</dbReference>
<dbReference type="GO" id="GO:0016491">
    <property type="term" value="F:oxidoreductase activity"/>
    <property type="evidence" value="ECO:0007669"/>
    <property type="project" value="UniProtKB-KW"/>
</dbReference>
<gene>
    <name evidence="7" type="ORF">C5613_09375</name>
</gene>
<dbReference type="InterPro" id="IPR013154">
    <property type="entry name" value="ADH-like_N"/>
</dbReference>
<evidence type="ECO:0000256" key="3">
    <source>
        <dbReference type="ARBA" id="ARBA00022723"/>
    </source>
</evidence>
<dbReference type="Pfam" id="PF00107">
    <property type="entry name" value="ADH_zinc_N"/>
    <property type="match status" value="1"/>
</dbReference>
<dbReference type="SUPFAM" id="SSF51735">
    <property type="entry name" value="NAD(P)-binding Rossmann-fold domains"/>
    <property type="match status" value="1"/>
</dbReference>
<evidence type="ECO:0000259" key="6">
    <source>
        <dbReference type="SMART" id="SM00829"/>
    </source>
</evidence>
<dbReference type="Pfam" id="PF08240">
    <property type="entry name" value="ADH_N"/>
    <property type="match status" value="1"/>
</dbReference>
<dbReference type="PANTHER" id="PTHR43350">
    <property type="entry name" value="NAD-DEPENDENT ALCOHOL DEHYDROGENASE"/>
    <property type="match status" value="1"/>
</dbReference>
<dbReference type="Gene3D" id="3.90.180.10">
    <property type="entry name" value="Medium-chain alcohol dehydrogenases, catalytic domain"/>
    <property type="match status" value="1"/>
</dbReference>
<sequence length="367" mass="39165">MRAARLHEIGHNFTIDEVERPSPGPRDVVVEVKACNMIPNLKNVISVYPEKNPFLPLPELPAIFGLGAAGVVAEVGSQVGNVQVGDRVYVNPGRHSGDSHASRIGEPVNDPAFTFQGYFGFGPGSARLFRDYPHGGLCEYMKAPADGLVVLPANVTFEQASRFGYLGTAYAGLRKAGVRAGQTVLINGATGTLGVSTVLNALAMGATRILALGRKTELLERLRELDPERVRVMRVGDRGVQDWAREETDGLGPHVFVDAVSATSPAQLTLDCLDSLRRGGRMVSIGAMEAPLPLEMYRLMTANITIIGSLWFDVSDGQDMAAMASAGTLDLTAFDHTAFPLEKANDALEHAALRTGGFTNVVVTPGI</sequence>
<protein>
    <submittedName>
        <fullName evidence="7">Alcohol dehydrogenase</fullName>
    </submittedName>
</protein>
<dbReference type="PANTHER" id="PTHR43350:SF17">
    <property type="entry name" value="NAD-DEPENDENT ALCOHOL DEHYDROGENASE"/>
    <property type="match status" value="1"/>
</dbReference>
<comment type="caution">
    <text evidence="7">The sequence shown here is derived from an EMBL/GenBank/DDBJ whole genome shotgun (WGS) entry which is preliminary data.</text>
</comment>
<dbReference type="Proteomes" id="UP000239290">
    <property type="component" value="Unassembled WGS sequence"/>
</dbReference>
<reference evidence="8" key="1">
    <citation type="submission" date="2018-02" db="EMBL/GenBank/DDBJ databases">
        <title>Draft genome sequencing of Rhodococcus opacus KU647198.</title>
        <authorList>
            <person name="Zheng B.-X."/>
        </authorList>
    </citation>
    <scope>NUCLEOTIDE SEQUENCE [LARGE SCALE GENOMIC DNA]</scope>
    <source>
        <strain evidence="8">04-OD7</strain>
    </source>
</reference>
<dbReference type="InterPro" id="IPR036291">
    <property type="entry name" value="NAD(P)-bd_dom_sf"/>
</dbReference>